<evidence type="ECO:0000313" key="4">
    <source>
        <dbReference type="Proteomes" id="UP000239089"/>
    </source>
</evidence>
<dbReference type="RefSeq" id="WP_146090039.1">
    <property type="nucleotide sequence ID" value="NZ_JACIGC010000010.1"/>
</dbReference>
<feature type="compositionally biased region" description="Basic residues" evidence="1">
    <location>
        <begin position="57"/>
        <end position="84"/>
    </location>
</feature>
<gene>
    <name evidence="3" type="ORF">CCR94_15820</name>
</gene>
<comment type="caution">
    <text evidence="3">The sequence shown here is derived from an EMBL/GenBank/DDBJ whole genome shotgun (WGS) entry which is preliminary data.</text>
</comment>
<dbReference type="EMBL" id="NHSJ01000096">
    <property type="protein sequence ID" value="PPQ29275.1"/>
    <property type="molecule type" value="Genomic_DNA"/>
</dbReference>
<proteinExistence type="predicted"/>
<dbReference type="AlphaFoldDB" id="A0A2S6N3T1"/>
<evidence type="ECO:0000313" key="3">
    <source>
        <dbReference type="EMBL" id="PPQ29275.1"/>
    </source>
</evidence>
<sequence length="84" mass="9345">MKFSHFLCAGLLAATAQFGLSLSPASADPAPQRPMVESAPDVAKPAGAVARDERRPSHWRKAPPHHRGWDGRHRRARGPHHRQW</sequence>
<feature type="region of interest" description="Disordered" evidence="1">
    <location>
        <begin position="22"/>
        <end position="84"/>
    </location>
</feature>
<reference evidence="3 4" key="1">
    <citation type="journal article" date="2018" name="Arch. Microbiol.">
        <title>New insights into the metabolic potential of the phototrophic purple bacterium Rhodopila globiformis DSM 161(T) from its draft genome sequence and evidence for a vanadium-dependent nitrogenase.</title>
        <authorList>
            <person name="Imhoff J.F."/>
            <person name="Rahn T."/>
            <person name="Kunzel S."/>
            <person name="Neulinger S.C."/>
        </authorList>
    </citation>
    <scope>NUCLEOTIDE SEQUENCE [LARGE SCALE GENOMIC DNA]</scope>
    <source>
        <strain evidence="3 4">DSM 16996</strain>
    </source>
</reference>
<name>A0A2S6N3T1_9HYPH</name>
<feature type="chain" id="PRO_5043590520" evidence="2">
    <location>
        <begin position="28"/>
        <end position="84"/>
    </location>
</feature>
<feature type="signal peptide" evidence="2">
    <location>
        <begin position="1"/>
        <end position="27"/>
    </location>
</feature>
<evidence type="ECO:0000256" key="1">
    <source>
        <dbReference type="SAM" id="MobiDB-lite"/>
    </source>
</evidence>
<evidence type="ECO:0000256" key="2">
    <source>
        <dbReference type="SAM" id="SignalP"/>
    </source>
</evidence>
<protein>
    <submittedName>
        <fullName evidence="3">Uncharacterized protein</fullName>
    </submittedName>
</protein>
<organism evidence="3 4">
    <name type="scientific">Rhodoblastus sphagnicola</name>
    <dbReference type="NCBI Taxonomy" id="333368"/>
    <lineage>
        <taxon>Bacteria</taxon>
        <taxon>Pseudomonadati</taxon>
        <taxon>Pseudomonadota</taxon>
        <taxon>Alphaproteobacteria</taxon>
        <taxon>Hyphomicrobiales</taxon>
        <taxon>Rhodoblastaceae</taxon>
        <taxon>Rhodoblastus</taxon>
    </lineage>
</organism>
<keyword evidence="2" id="KW-0732">Signal</keyword>
<accession>A0A2S6N3T1</accession>
<dbReference type="Proteomes" id="UP000239089">
    <property type="component" value="Unassembled WGS sequence"/>
</dbReference>
<keyword evidence="4" id="KW-1185">Reference proteome</keyword>